<dbReference type="OrthoDB" id="5519363at2"/>
<dbReference type="GO" id="GO:0004674">
    <property type="term" value="F:protein serine/threonine kinase activity"/>
    <property type="evidence" value="ECO:0007669"/>
    <property type="project" value="UniProtKB-EC"/>
</dbReference>
<gene>
    <name evidence="8" type="ORF">CMC5_052810</name>
</gene>
<keyword evidence="3" id="KW-0547">Nucleotide-binding</keyword>
<dbReference type="PATRIC" id="fig|52.7.peg.5847"/>
<evidence type="ECO:0000256" key="2">
    <source>
        <dbReference type="ARBA" id="ARBA00022679"/>
    </source>
</evidence>
<dbReference type="InterPro" id="IPR050660">
    <property type="entry name" value="NEK_Ser/Thr_kinase"/>
</dbReference>
<dbReference type="PROSITE" id="PS50011">
    <property type="entry name" value="PROTEIN_KINASE_DOM"/>
    <property type="match status" value="1"/>
</dbReference>
<dbReference type="SUPFAM" id="SSF56112">
    <property type="entry name" value="Protein kinase-like (PK-like)"/>
    <property type="match status" value="1"/>
</dbReference>
<dbReference type="Gene3D" id="1.10.510.10">
    <property type="entry name" value="Transferase(Phosphotransferase) domain 1"/>
    <property type="match status" value="1"/>
</dbReference>
<dbReference type="InterPro" id="IPR000719">
    <property type="entry name" value="Prot_kinase_dom"/>
</dbReference>
<dbReference type="PANTHER" id="PTHR43671:SF13">
    <property type="entry name" value="SERINE_THREONINE-PROTEIN KINASE NEK2"/>
    <property type="match status" value="1"/>
</dbReference>
<dbReference type="EC" id="2.7.11.1" evidence="1"/>
<dbReference type="RefSeq" id="WP_050432942.1">
    <property type="nucleotide sequence ID" value="NZ_CP012159.1"/>
</dbReference>
<dbReference type="EMBL" id="CP012159">
    <property type="protein sequence ID" value="AKT41120.1"/>
    <property type="molecule type" value="Genomic_DNA"/>
</dbReference>
<accession>A0A0K1EJT8</accession>
<sequence length="628" mass="66827">MDLLPGRRINRFTLVRPLGEGGQGSVWKVIDPLDGGAVRALKLLLVRDLDEGAAQRARREARALIHATHPALVPCRELFEVPAEALVGLVFDYQRGRSLADLAADPRLTRVHRQTILVQLADALAHVHALGIVHRDIKPANVLITEAFWQAPDHPGGVKLLDFGIAVPVGNPHPMTSVGAMIGTGPYLPPELLLPGVWSIPPEGFQRDGFAFGVLAWDLLKGAHPTGLSPTASLAEYAAVYKQAHQGHVPWPPAGLEEPWRSAIRACLKLDPRARPAHGTALLELLPQTVSSAGHLRRIQSDEPAVVLRATEMHVSAPGAPKSITVSPTTPPRRETELSGPPVPSSRGSVLRRSTSVDASPRGAGTPALRFGWGLLSLGLVMSVAAVAWTGVVDARSLRSWFEGPSDVPQGNPGVPLPMAAASSTAAPTASSAASSLPASLPGDTAQAIGHGVRLVTNNGESGSVPRLEAPKLAPCCAKSKGPCSSGRACDPDPSCPEYLPLESRWWLRIISATRGEHPTVRNIAATQPGSSICLSRWQQPDTEVCAPLKRIVKSGGDRENRLLVTTRDLMAGDLQIRILGPKGQVEFERRTEQTKRLRSTVLCSNLSLRSGATTNAPITVSVVLDDE</sequence>
<feature type="domain" description="Protein kinase" evidence="7">
    <location>
        <begin position="12"/>
        <end position="286"/>
    </location>
</feature>
<evidence type="ECO:0000256" key="6">
    <source>
        <dbReference type="SAM" id="MobiDB-lite"/>
    </source>
</evidence>
<keyword evidence="9" id="KW-1185">Reference proteome</keyword>
<feature type="compositionally biased region" description="Low complexity" evidence="6">
    <location>
        <begin position="345"/>
        <end position="354"/>
    </location>
</feature>
<dbReference type="SMART" id="SM00220">
    <property type="entry name" value="S_TKc"/>
    <property type="match status" value="1"/>
</dbReference>
<dbReference type="PROSITE" id="PS00108">
    <property type="entry name" value="PROTEIN_KINASE_ST"/>
    <property type="match status" value="1"/>
</dbReference>
<dbReference type="InterPro" id="IPR008271">
    <property type="entry name" value="Ser/Thr_kinase_AS"/>
</dbReference>
<dbReference type="KEGG" id="ccro:CMC5_052810"/>
<evidence type="ECO:0000256" key="1">
    <source>
        <dbReference type="ARBA" id="ARBA00012513"/>
    </source>
</evidence>
<keyword evidence="5" id="KW-0067">ATP-binding</keyword>
<dbReference type="GO" id="GO:0005524">
    <property type="term" value="F:ATP binding"/>
    <property type="evidence" value="ECO:0007669"/>
    <property type="project" value="UniProtKB-KW"/>
</dbReference>
<evidence type="ECO:0000259" key="7">
    <source>
        <dbReference type="PROSITE" id="PS50011"/>
    </source>
</evidence>
<dbReference type="Gene3D" id="3.30.200.20">
    <property type="entry name" value="Phosphorylase Kinase, domain 1"/>
    <property type="match status" value="1"/>
</dbReference>
<keyword evidence="2" id="KW-0808">Transferase</keyword>
<evidence type="ECO:0000313" key="8">
    <source>
        <dbReference type="EMBL" id="AKT41120.1"/>
    </source>
</evidence>
<evidence type="ECO:0000256" key="5">
    <source>
        <dbReference type="ARBA" id="ARBA00022840"/>
    </source>
</evidence>
<dbReference type="Pfam" id="PF00069">
    <property type="entry name" value="Pkinase"/>
    <property type="match status" value="1"/>
</dbReference>
<organism evidence="8 9">
    <name type="scientific">Chondromyces crocatus</name>
    <dbReference type="NCBI Taxonomy" id="52"/>
    <lineage>
        <taxon>Bacteria</taxon>
        <taxon>Pseudomonadati</taxon>
        <taxon>Myxococcota</taxon>
        <taxon>Polyangia</taxon>
        <taxon>Polyangiales</taxon>
        <taxon>Polyangiaceae</taxon>
        <taxon>Chondromyces</taxon>
    </lineage>
</organism>
<keyword evidence="4" id="KW-0418">Kinase</keyword>
<evidence type="ECO:0000313" key="9">
    <source>
        <dbReference type="Proteomes" id="UP000067626"/>
    </source>
</evidence>
<feature type="region of interest" description="Disordered" evidence="6">
    <location>
        <begin position="317"/>
        <end position="364"/>
    </location>
</feature>
<dbReference type="AlphaFoldDB" id="A0A0K1EJT8"/>
<dbReference type="InterPro" id="IPR011009">
    <property type="entry name" value="Kinase-like_dom_sf"/>
</dbReference>
<name>A0A0K1EJT8_CHOCO</name>
<reference evidence="8 9" key="1">
    <citation type="submission" date="2015-07" db="EMBL/GenBank/DDBJ databases">
        <title>Genome analysis of myxobacterium Chondromyces crocatus Cm c5 reveals a high potential for natural compound synthesis and the genetic basis for the loss of fruiting body formation.</title>
        <authorList>
            <person name="Zaburannyi N."/>
            <person name="Bunk B."/>
            <person name="Maier J."/>
            <person name="Overmann J."/>
            <person name="Mueller R."/>
        </authorList>
    </citation>
    <scope>NUCLEOTIDE SEQUENCE [LARGE SCALE GENOMIC DNA]</scope>
    <source>
        <strain evidence="8 9">Cm c5</strain>
    </source>
</reference>
<dbReference type="STRING" id="52.CMC5_052810"/>
<evidence type="ECO:0000256" key="3">
    <source>
        <dbReference type="ARBA" id="ARBA00022741"/>
    </source>
</evidence>
<dbReference type="CDD" id="cd14014">
    <property type="entry name" value="STKc_PknB_like"/>
    <property type="match status" value="1"/>
</dbReference>
<proteinExistence type="predicted"/>
<protein>
    <recommendedName>
        <fullName evidence="1">non-specific serine/threonine protein kinase</fullName>
        <ecNumber evidence="1">2.7.11.1</ecNumber>
    </recommendedName>
</protein>
<dbReference type="PANTHER" id="PTHR43671">
    <property type="entry name" value="SERINE/THREONINE-PROTEIN KINASE NEK"/>
    <property type="match status" value="1"/>
</dbReference>
<dbReference type="Proteomes" id="UP000067626">
    <property type="component" value="Chromosome"/>
</dbReference>
<evidence type="ECO:0000256" key="4">
    <source>
        <dbReference type="ARBA" id="ARBA00022777"/>
    </source>
</evidence>
<feature type="region of interest" description="Disordered" evidence="6">
    <location>
        <begin position="404"/>
        <end position="423"/>
    </location>
</feature>